<dbReference type="PANTHER" id="PTHR43364">
    <property type="entry name" value="NADH-SPECIFIC METHYLGLYOXAL REDUCTASE-RELATED"/>
    <property type="match status" value="1"/>
</dbReference>
<organism evidence="4 5">
    <name type="scientific">Exophiala mesophila</name>
    <name type="common">Black yeast-like fungus</name>
    <dbReference type="NCBI Taxonomy" id="212818"/>
    <lineage>
        <taxon>Eukaryota</taxon>
        <taxon>Fungi</taxon>
        <taxon>Dikarya</taxon>
        <taxon>Ascomycota</taxon>
        <taxon>Pezizomycotina</taxon>
        <taxon>Eurotiomycetes</taxon>
        <taxon>Chaetothyriomycetidae</taxon>
        <taxon>Chaetothyriales</taxon>
        <taxon>Herpotrichiellaceae</taxon>
        <taxon>Exophiala</taxon>
    </lineage>
</organism>
<sequence>MLSTFTPRVSASSRSLFLQHHHHHRIPITTTISTITTTRHFTLNQRHFQPPNSNSNSNSKFKSITMPLIPSTTALGGKPRVILGLMTFGPPGSESKGGRITDLDTYNSHLDHLQSRGYNEVDTARMYIQGDQEGFTRQAHWKDRGLKLATKCYPVNPGDHAPAKLRATFETSLKELGTDAVDIFYLHAPDRSVPFEETLKEANELFKEGKFVELGLSNFAAWEVAEVWNIANERGWVKPTIYQAMYNAITRDIEKELVPALRKYKIDLVVYNPLAGGVFSGKYKSKAEIPDSGRFATTNERQGKMYRDRYFHDETFEALQLIEPVVAKHNLTLIETALRWVRHHSVLKLTDGGNDGIIIGVSSLSQLETNLTDLEKGPLPDEVVEVLDQAWNTLFKGKSPSYWR</sequence>
<evidence type="ECO:0000313" key="4">
    <source>
        <dbReference type="EMBL" id="KIV94419.1"/>
    </source>
</evidence>
<name>A0A0D1ZKI8_EXOME</name>
<dbReference type="InterPro" id="IPR036812">
    <property type="entry name" value="NAD(P)_OxRdtase_dom_sf"/>
</dbReference>
<dbReference type="OMA" id="TAPNYWH"/>
<evidence type="ECO:0000259" key="3">
    <source>
        <dbReference type="Pfam" id="PF00248"/>
    </source>
</evidence>
<dbReference type="GeneID" id="27320031"/>
<dbReference type="VEuPathDB" id="FungiDB:PV10_02186"/>
<dbReference type="PRINTS" id="PR00069">
    <property type="entry name" value="ALDKETRDTASE"/>
</dbReference>
<dbReference type="InterPro" id="IPR050523">
    <property type="entry name" value="AKR_Detox_Biosynth"/>
</dbReference>
<dbReference type="PANTHER" id="PTHR43364:SF4">
    <property type="entry name" value="NAD(P)-LINKED OXIDOREDUCTASE SUPERFAMILY PROTEIN"/>
    <property type="match status" value="1"/>
</dbReference>
<comment type="similarity">
    <text evidence="2">Belongs to the aldo/keto reductase family. Aldo/keto reductase 2 subfamily.</text>
</comment>
<dbReference type="Pfam" id="PF00248">
    <property type="entry name" value="Aldo_ket_red"/>
    <property type="match status" value="1"/>
</dbReference>
<dbReference type="HOGENOM" id="CLU_023205_1_0_1"/>
<dbReference type="GO" id="GO:0016491">
    <property type="term" value="F:oxidoreductase activity"/>
    <property type="evidence" value="ECO:0007669"/>
    <property type="project" value="UniProtKB-KW"/>
</dbReference>
<dbReference type="Gene3D" id="3.20.20.100">
    <property type="entry name" value="NADP-dependent oxidoreductase domain"/>
    <property type="match status" value="1"/>
</dbReference>
<dbReference type="EMBL" id="KN847521">
    <property type="protein sequence ID" value="KIV94419.1"/>
    <property type="molecule type" value="Genomic_DNA"/>
</dbReference>
<accession>A0A0D1ZKI8</accession>
<dbReference type="OrthoDB" id="2310150at2759"/>
<dbReference type="SUPFAM" id="SSF51430">
    <property type="entry name" value="NAD(P)-linked oxidoreductase"/>
    <property type="match status" value="1"/>
</dbReference>
<keyword evidence="1" id="KW-0560">Oxidoreductase</keyword>
<proteinExistence type="inferred from homology"/>
<gene>
    <name evidence="4" type="ORF">PV10_02186</name>
</gene>
<keyword evidence="5" id="KW-1185">Reference proteome</keyword>
<dbReference type="InterPro" id="IPR020471">
    <property type="entry name" value="AKR"/>
</dbReference>
<feature type="domain" description="NADP-dependent oxidoreductase" evidence="3">
    <location>
        <begin position="81"/>
        <end position="391"/>
    </location>
</feature>
<reference evidence="4 5" key="1">
    <citation type="submission" date="2015-01" db="EMBL/GenBank/DDBJ databases">
        <title>The Genome Sequence of Exophiala mesophila CBS40295.</title>
        <authorList>
            <consortium name="The Broad Institute Genomics Platform"/>
            <person name="Cuomo C."/>
            <person name="de Hoog S."/>
            <person name="Gorbushina A."/>
            <person name="Stielow B."/>
            <person name="Teixiera M."/>
            <person name="Abouelleil A."/>
            <person name="Chapman S.B."/>
            <person name="Priest M."/>
            <person name="Young S.K."/>
            <person name="Wortman J."/>
            <person name="Nusbaum C."/>
            <person name="Birren B."/>
        </authorList>
    </citation>
    <scope>NUCLEOTIDE SEQUENCE [LARGE SCALE GENOMIC DNA]</scope>
    <source>
        <strain evidence="4 5">CBS 40295</strain>
    </source>
</reference>
<dbReference type="STRING" id="212818.A0A0D1ZKI8"/>
<dbReference type="InterPro" id="IPR023210">
    <property type="entry name" value="NADP_OxRdtase_dom"/>
</dbReference>
<evidence type="ECO:0000256" key="1">
    <source>
        <dbReference type="ARBA" id="ARBA00023002"/>
    </source>
</evidence>
<protein>
    <recommendedName>
        <fullName evidence="3">NADP-dependent oxidoreductase domain-containing protein</fullName>
    </recommendedName>
</protein>
<dbReference type="RefSeq" id="XP_016225993.1">
    <property type="nucleotide sequence ID" value="XM_016366475.1"/>
</dbReference>
<evidence type="ECO:0000256" key="2">
    <source>
        <dbReference type="ARBA" id="ARBA00038157"/>
    </source>
</evidence>
<dbReference type="CDD" id="cd19075">
    <property type="entry name" value="AKR_AKR7A1-5"/>
    <property type="match status" value="1"/>
</dbReference>
<dbReference type="AlphaFoldDB" id="A0A0D1ZKI8"/>
<evidence type="ECO:0000313" key="5">
    <source>
        <dbReference type="Proteomes" id="UP000054302"/>
    </source>
</evidence>
<dbReference type="Proteomes" id="UP000054302">
    <property type="component" value="Unassembled WGS sequence"/>
</dbReference>